<dbReference type="EC" id="6.5.1.8" evidence="1"/>
<dbReference type="GO" id="GO:0042245">
    <property type="term" value="P:RNA repair"/>
    <property type="evidence" value="ECO:0007669"/>
    <property type="project" value="UniProtKB-KW"/>
</dbReference>
<feature type="binding site" evidence="10">
    <location>
        <begin position="166"/>
        <end position="170"/>
    </location>
    <ligand>
        <name>GMP</name>
        <dbReference type="ChEBI" id="CHEBI:58115"/>
    </ligand>
</feature>
<evidence type="ECO:0000256" key="8">
    <source>
        <dbReference type="ARBA" id="ARBA00047746"/>
    </source>
</evidence>
<dbReference type="GO" id="GO:0006281">
    <property type="term" value="P:DNA repair"/>
    <property type="evidence" value="ECO:0007669"/>
    <property type="project" value="TreeGrafter"/>
</dbReference>
<keyword evidence="2" id="KW-0436">Ligase</keyword>
<feature type="binding site" evidence="11">
    <location>
        <position position="77"/>
    </location>
    <ligand>
        <name>Mn(2+)</name>
        <dbReference type="ChEBI" id="CHEBI:29035"/>
        <label>1</label>
    </ligand>
</feature>
<keyword evidence="3 11" id="KW-0479">Metal-binding</keyword>
<dbReference type="GO" id="GO:0003909">
    <property type="term" value="F:DNA ligase activity"/>
    <property type="evidence" value="ECO:0007669"/>
    <property type="project" value="TreeGrafter"/>
</dbReference>
<feature type="binding site" evidence="10">
    <location>
        <begin position="336"/>
        <end position="339"/>
    </location>
    <ligand>
        <name>GMP</name>
        <dbReference type="ChEBI" id="CHEBI:58115"/>
    </ligand>
</feature>
<feature type="binding site" evidence="11">
    <location>
        <position position="184"/>
    </location>
    <ligand>
        <name>Mn(2+)</name>
        <dbReference type="ChEBI" id="CHEBI:29035"/>
        <label>2</label>
    </ligand>
</feature>
<organism evidence="12 13">
    <name type="scientific">Cellulosilyticum lentocellum (strain ATCC 49066 / DSM 5427 / NCIMB 11756 / RHM5)</name>
    <name type="common">Clostridium lentocellum</name>
    <dbReference type="NCBI Taxonomy" id="642492"/>
    <lineage>
        <taxon>Bacteria</taxon>
        <taxon>Bacillati</taxon>
        <taxon>Bacillota</taxon>
        <taxon>Clostridia</taxon>
        <taxon>Lachnospirales</taxon>
        <taxon>Cellulosilyticaceae</taxon>
        <taxon>Cellulosilyticum</taxon>
    </lineage>
</organism>
<dbReference type="RefSeq" id="WP_013659126.1">
    <property type="nucleotide sequence ID" value="NC_015275.1"/>
</dbReference>
<evidence type="ECO:0000256" key="6">
    <source>
        <dbReference type="ARBA" id="ARBA00023134"/>
    </source>
</evidence>
<keyword evidence="13" id="KW-1185">Reference proteome</keyword>
<protein>
    <recommendedName>
        <fullName evidence="1">3'-phosphate/5'-hydroxy nucleic acid ligase</fullName>
        <ecNumber evidence="1">6.5.1.8</ecNumber>
    </recommendedName>
</protein>
<feature type="binding site" evidence="11">
    <location>
        <position position="167"/>
    </location>
    <ligand>
        <name>Mn(2+)</name>
        <dbReference type="ChEBI" id="CHEBI:29035"/>
        <label>1</label>
    </ligand>
</feature>
<evidence type="ECO:0000256" key="2">
    <source>
        <dbReference type="ARBA" id="ARBA00022598"/>
    </source>
</evidence>
<dbReference type="eggNOG" id="COG1690">
    <property type="taxonomic scope" value="Bacteria"/>
</dbReference>
<dbReference type="GO" id="GO:0030145">
    <property type="term" value="F:manganese ion binding"/>
    <property type="evidence" value="ECO:0007669"/>
    <property type="project" value="TreeGrafter"/>
</dbReference>
<name>F2JMU0_CELLD</name>
<gene>
    <name evidence="12" type="ordered locus">Clole_4183</name>
</gene>
<evidence type="ECO:0000256" key="10">
    <source>
        <dbReference type="PIRSR" id="PIRSR601233-2"/>
    </source>
</evidence>
<evidence type="ECO:0000256" key="5">
    <source>
        <dbReference type="ARBA" id="ARBA00022800"/>
    </source>
</evidence>
<evidence type="ECO:0000256" key="7">
    <source>
        <dbReference type="ARBA" id="ARBA00023211"/>
    </source>
</evidence>
<dbReference type="Pfam" id="PF01139">
    <property type="entry name" value="RtcB"/>
    <property type="match status" value="1"/>
</dbReference>
<evidence type="ECO:0000256" key="11">
    <source>
        <dbReference type="PIRSR" id="PIRSR601233-3"/>
    </source>
</evidence>
<dbReference type="EMBL" id="CP002582">
    <property type="protein sequence ID" value="ADZ85855.1"/>
    <property type="molecule type" value="Genomic_DNA"/>
</dbReference>
<feature type="binding site" evidence="10">
    <location>
        <position position="319"/>
    </location>
    <ligand>
        <name>GMP</name>
        <dbReference type="ChEBI" id="CHEBI:58115"/>
    </ligand>
</feature>
<dbReference type="KEGG" id="cle:Clole_4183"/>
<feature type="binding site" evidence="10">
    <location>
        <begin position="280"/>
        <end position="281"/>
    </location>
    <ligand>
        <name>GMP</name>
        <dbReference type="ChEBI" id="CHEBI:58115"/>
    </ligand>
</feature>
<dbReference type="AlphaFoldDB" id="F2JMU0"/>
<dbReference type="InterPro" id="IPR052915">
    <property type="entry name" value="RtcB-like"/>
</dbReference>
<evidence type="ECO:0000256" key="3">
    <source>
        <dbReference type="ARBA" id="ARBA00022723"/>
    </source>
</evidence>
<dbReference type="STRING" id="642492.Clole_4183"/>
<proteinExistence type="predicted"/>
<feature type="binding site" evidence="11">
    <location>
        <position position="280"/>
    </location>
    <ligand>
        <name>Mn(2+)</name>
        <dbReference type="ChEBI" id="CHEBI:29035"/>
        <label>2</label>
    </ligand>
</feature>
<dbReference type="HOGENOM" id="CLU_022279_1_1_9"/>
<evidence type="ECO:0000313" key="13">
    <source>
        <dbReference type="Proteomes" id="UP000008467"/>
    </source>
</evidence>
<dbReference type="Gene3D" id="3.90.1860.10">
    <property type="entry name" value="tRNA-splicing ligase RtcB"/>
    <property type="match status" value="1"/>
</dbReference>
<dbReference type="GO" id="GO:0170057">
    <property type="term" value="F:RNA ligase (GTP) activity"/>
    <property type="evidence" value="ECO:0007669"/>
    <property type="project" value="UniProtKB-EC"/>
</dbReference>
<dbReference type="Proteomes" id="UP000008467">
    <property type="component" value="Chromosome"/>
</dbReference>
<comment type="cofactor">
    <cofactor evidence="11">
        <name>Mn(2+)</name>
        <dbReference type="ChEBI" id="CHEBI:29035"/>
    </cofactor>
    <text evidence="11">Binds 2 manganese ions per subunit.</text>
</comment>
<dbReference type="GO" id="GO:0005525">
    <property type="term" value="F:GTP binding"/>
    <property type="evidence" value="ECO:0007669"/>
    <property type="project" value="UniProtKB-KW"/>
</dbReference>
<keyword evidence="6 10" id="KW-0342">GTP-binding</keyword>
<dbReference type="InterPro" id="IPR001233">
    <property type="entry name" value="RtcB"/>
</dbReference>
<keyword evidence="7 11" id="KW-0464">Manganese</keyword>
<keyword evidence="4 10" id="KW-0547">Nucleotide-binding</keyword>
<feature type="active site" description="GMP-histidine intermediate" evidence="9">
    <location>
        <position position="336"/>
    </location>
</feature>
<evidence type="ECO:0000256" key="1">
    <source>
        <dbReference type="ARBA" id="ARBA00012726"/>
    </source>
</evidence>
<feature type="binding site" evidence="10">
    <location>
        <begin position="312"/>
        <end position="315"/>
    </location>
    <ligand>
        <name>GMP</name>
        <dbReference type="ChEBI" id="CHEBI:58115"/>
    </ligand>
</feature>
<evidence type="ECO:0000256" key="9">
    <source>
        <dbReference type="PIRSR" id="PIRSR601233-1"/>
    </source>
</evidence>
<dbReference type="PANTHER" id="PTHR43749">
    <property type="entry name" value="RNA-SPLICING LIGASE RTCB"/>
    <property type="match status" value="1"/>
</dbReference>
<dbReference type="PANTHER" id="PTHR43749:SF2">
    <property type="entry name" value="RNA-SPLICING LIGASE RTCB"/>
    <property type="match status" value="1"/>
</dbReference>
<feature type="binding site" evidence="10">
    <location>
        <position position="410"/>
    </location>
    <ligand>
        <name>GMP</name>
        <dbReference type="ChEBI" id="CHEBI:58115"/>
    </ligand>
</feature>
<sequence length="411" mass="45950">MFVICEEEKTAKPIKIWVKDRESVEESCLEQAYNLSNLPFIHKWVALMPDTHTGMGMPIGGVIAAKDVIIPHAVGSDIGCGMIFVETNIDAELLRTVETGNGILMQAIIGSIQRSVPVGRAHHNKMQSSKVINEAMKNIEKYMKAPTLVPQIEDAYYQIGTLGGGNHFIEFQEDEEGKVGIMIHTGSRHLGKEIGDYFNQIAKELNEKWYSSVPESYNLAFLPAKSDEGRLYLEYMNLALDFAEENREKILEAVMKEVTTLLKKQCDLDVTYANKINVHHNYAAMEIHYGRNVWVHRKGAIRAGAGERGIIPGSMGSYSYIVEGKGNAESFESCSHGAGRVYSRTKAKELYSVEKVMCDLKEQAVILGKNNKKDVAEECRFAYKNIDEVIENQLDLITPIKKLKTIGVIKG</sequence>
<comment type="catalytic activity">
    <reaction evidence="8">
        <text>a 3'-end 3'-phospho-ribonucleotide-RNA + a 5'-end dephospho-ribonucleoside-RNA + GTP = a ribonucleotidyl-ribonucleotide-RNA + GMP + diphosphate</text>
        <dbReference type="Rhea" id="RHEA:68076"/>
        <dbReference type="Rhea" id="RHEA-COMP:10463"/>
        <dbReference type="Rhea" id="RHEA-COMP:13936"/>
        <dbReference type="Rhea" id="RHEA-COMP:17355"/>
        <dbReference type="ChEBI" id="CHEBI:33019"/>
        <dbReference type="ChEBI" id="CHEBI:37565"/>
        <dbReference type="ChEBI" id="CHEBI:58115"/>
        <dbReference type="ChEBI" id="CHEBI:83062"/>
        <dbReference type="ChEBI" id="CHEBI:138284"/>
        <dbReference type="ChEBI" id="CHEBI:173118"/>
        <dbReference type="EC" id="6.5.1.8"/>
    </reaction>
</comment>
<reference evidence="12 13" key="1">
    <citation type="journal article" date="2011" name="J. Bacteriol.">
        <title>Complete genome sequence of the cellulose-degrading bacterium Cellulosilyticum lentocellum.</title>
        <authorList>
            <consortium name="US DOE Joint Genome Institute"/>
            <person name="Miller D.A."/>
            <person name="Suen G."/>
            <person name="Bruce D."/>
            <person name="Copeland A."/>
            <person name="Cheng J.F."/>
            <person name="Detter C."/>
            <person name="Goodwin L.A."/>
            <person name="Han C.S."/>
            <person name="Hauser L.J."/>
            <person name="Land M.L."/>
            <person name="Lapidus A."/>
            <person name="Lucas S."/>
            <person name="Meincke L."/>
            <person name="Pitluck S."/>
            <person name="Tapia R."/>
            <person name="Teshima H."/>
            <person name="Woyke T."/>
            <person name="Fox B.G."/>
            <person name="Angert E.R."/>
            <person name="Currie C.R."/>
        </authorList>
    </citation>
    <scope>NUCLEOTIDE SEQUENCE [LARGE SCALE GENOMIC DNA]</scope>
    <source>
        <strain evidence="13">ATCC 49066 / DSM 5427 / NCIMB 11756 / RHM5</strain>
    </source>
</reference>
<keyword evidence="5" id="KW-0692">RNA repair</keyword>
<evidence type="ECO:0000313" key="12">
    <source>
        <dbReference type="EMBL" id="ADZ85855.1"/>
    </source>
</evidence>
<evidence type="ECO:0000256" key="4">
    <source>
        <dbReference type="ARBA" id="ARBA00022741"/>
    </source>
</evidence>
<dbReference type="SUPFAM" id="SSF103365">
    <property type="entry name" value="Hypothetical protein PH1602"/>
    <property type="match status" value="1"/>
</dbReference>
<dbReference type="GO" id="GO:0006396">
    <property type="term" value="P:RNA processing"/>
    <property type="evidence" value="ECO:0007669"/>
    <property type="project" value="InterPro"/>
</dbReference>
<dbReference type="InterPro" id="IPR036025">
    <property type="entry name" value="RtcB-like_sf"/>
</dbReference>
<accession>F2JMU0</accession>